<evidence type="ECO:0000259" key="1">
    <source>
        <dbReference type="Pfam" id="PF08818"/>
    </source>
</evidence>
<dbReference type="RefSeq" id="WP_170036044.1">
    <property type="nucleotide sequence ID" value="NZ_JABDTL010000002.1"/>
</dbReference>
<dbReference type="Gene3D" id="3.30.530.20">
    <property type="match status" value="1"/>
</dbReference>
<organism evidence="2 3">
    <name type="scientific">Longimicrobium terrae</name>
    <dbReference type="NCBI Taxonomy" id="1639882"/>
    <lineage>
        <taxon>Bacteria</taxon>
        <taxon>Pseudomonadati</taxon>
        <taxon>Gemmatimonadota</taxon>
        <taxon>Longimicrobiia</taxon>
        <taxon>Longimicrobiales</taxon>
        <taxon>Longimicrobiaceae</taxon>
        <taxon>Longimicrobium</taxon>
    </lineage>
</organism>
<dbReference type="EMBL" id="JACHIA010000003">
    <property type="protein sequence ID" value="MBB6069828.1"/>
    <property type="molecule type" value="Genomic_DNA"/>
</dbReference>
<sequence length="234" mass="24961">MAETSRDELLANYSPAVRALAEEACDLIRSLMPADAPEKVHPGWKNIIFGHGMVLAVGPLKDRINIMLAGAGLPDPSGLMEGSGKAGRHIKIRSSEALRNPALADLLRAAVADSAVPAPQRAATRAGEPVSGHRAYASKTVNAPVDRLFAAWTDDGERAGWAGDHPITIRGTTPGKSLRARWEAMPLDVRFEAKGEAKSAVTIDHREIGTAEEAARIKGLWKEALDRLKASLEG</sequence>
<evidence type="ECO:0000313" key="2">
    <source>
        <dbReference type="EMBL" id="MBB6069828.1"/>
    </source>
</evidence>
<keyword evidence="3" id="KW-1185">Reference proteome</keyword>
<dbReference type="AlphaFoldDB" id="A0A841GVN0"/>
<protein>
    <recommendedName>
        <fullName evidence="1">YdhG-like domain-containing protein</fullName>
    </recommendedName>
</protein>
<dbReference type="Proteomes" id="UP000582837">
    <property type="component" value="Unassembled WGS sequence"/>
</dbReference>
<evidence type="ECO:0000313" key="3">
    <source>
        <dbReference type="Proteomes" id="UP000582837"/>
    </source>
</evidence>
<comment type="caution">
    <text evidence="2">The sequence shown here is derived from an EMBL/GenBank/DDBJ whole genome shotgun (WGS) entry which is preliminary data.</text>
</comment>
<name>A0A841GVN0_9BACT</name>
<feature type="domain" description="YdhG-like" evidence="1">
    <location>
        <begin position="18"/>
        <end position="111"/>
    </location>
</feature>
<dbReference type="InterPro" id="IPR023393">
    <property type="entry name" value="START-like_dom_sf"/>
</dbReference>
<reference evidence="2 3" key="1">
    <citation type="submission" date="2020-08" db="EMBL/GenBank/DDBJ databases">
        <title>Genomic Encyclopedia of Type Strains, Phase IV (KMG-IV): sequencing the most valuable type-strain genomes for metagenomic binning, comparative biology and taxonomic classification.</title>
        <authorList>
            <person name="Goeker M."/>
        </authorList>
    </citation>
    <scope>NUCLEOTIDE SEQUENCE [LARGE SCALE GENOMIC DNA]</scope>
    <source>
        <strain evidence="2 3">DSM 29007</strain>
    </source>
</reference>
<proteinExistence type="predicted"/>
<dbReference type="Pfam" id="PF08818">
    <property type="entry name" value="DUF1801"/>
    <property type="match status" value="1"/>
</dbReference>
<accession>A0A841GVN0</accession>
<dbReference type="SUPFAM" id="SSF55961">
    <property type="entry name" value="Bet v1-like"/>
    <property type="match status" value="1"/>
</dbReference>
<dbReference type="InterPro" id="IPR014922">
    <property type="entry name" value="YdhG-like"/>
</dbReference>
<gene>
    <name evidence="2" type="ORF">HNQ61_001445</name>
</gene>